<evidence type="ECO:0000313" key="4">
    <source>
        <dbReference type="Proteomes" id="UP000238908"/>
    </source>
</evidence>
<dbReference type="Pfam" id="PF01757">
    <property type="entry name" value="Acyl_transf_3"/>
    <property type="match status" value="1"/>
</dbReference>
<feature type="transmembrane region" description="Helical" evidence="1">
    <location>
        <begin position="95"/>
        <end position="120"/>
    </location>
</feature>
<keyword evidence="1" id="KW-1133">Transmembrane helix</keyword>
<feature type="transmembrane region" description="Helical" evidence="1">
    <location>
        <begin position="325"/>
        <end position="347"/>
    </location>
</feature>
<accession>A0A2S7C4Y5</accession>
<feature type="transmembrane region" description="Helical" evidence="1">
    <location>
        <begin position="248"/>
        <end position="264"/>
    </location>
</feature>
<organism evidence="3 4">
    <name type="scientific">Xanthomonas dyei</name>
    <dbReference type="NCBI Taxonomy" id="743699"/>
    <lineage>
        <taxon>Bacteria</taxon>
        <taxon>Pseudomonadati</taxon>
        <taxon>Pseudomonadota</taxon>
        <taxon>Gammaproteobacteria</taxon>
        <taxon>Lysobacterales</taxon>
        <taxon>Lysobacteraceae</taxon>
        <taxon>Xanthomonas</taxon>
    </lineage>
</organism>
<dbReference type="PANTHER" id="PTHR23028">
    <property type="entry name" value="ACETYLTRANSFERASE"/>
    <property type="match status" value="1"/>
</dbReference>
<evidence type="ECO:0000256" key="1">
    <source>
        <dbReference type="SAM" id="Phobius"/>
    </source>
</evidence>
<feature type="transmembrane region" description="Helical" evidence="1">
    <location>
        <begin position="190"/>
        <end position="208"/>
    </location>
</feature>
<dbReference type="Proteomes" id="UP000238908">
    <property type="component" value="Unassembled WGS sequence"/>
</dbReference>
<feature type="transmembrane region" description="Helical" evidence="1">
    <location>
        <begin position="220"/>
        <end position="241"/>
    </location>
</feature>
<feature type="transmembrane region" description="Helical" evidence="1">
    <location>
        <begin position="270"/>
        <end position="290"/>
    </location>
</feature>
<feature type="transmembrane region" description="Helical" evidence="1">
    <location>
        <begin position="302"/>
        <end position="319"/>
    </location>
</feature>
<evidence type="ECO:0000259" key="2">
    <source>
        <dbReference type="Pfam" id="PF01757"/>
    </source>
</evidence>
<gene>
    <name evidence="3" type="ORF">XdyCFBP7245_09345</name>
</gene>
<keyword evidence="1" id="KW-0812">Transmembrane</keyword>
<dbReference type="GO" id="GO:0000271">
    <property type="term" value="P:polysaccharide biosynthetic process"/>
    <property type="evidence" value="ECO:0007669"/>
    <property type="project" value="TreeGrafter"/>
</dbReference>
<feature type="transmembrane region" description="Helical" evidence="1">
    <location>
        <begin position="167"/>
        <end position="183"/>
    </location>
</feature>
<comment type="caution">
    <text evidence="3">The sequence shown here is derived from an EMBL/GenBank/DDBJ whole genome shotgun (WGS) entry which is preliminary data.</text>
</comment>
<protein>
    <recommendedName>
        <fullName evidence="2">Acyltransferase 3 domain-containing protein</fullName>
    </recommendedName>
</protein>
<dbReference type="InterPro" id="IPR050879">
    <property type="entry name" value="Acyltransferase_3"/>
</dbReference>
<name>A0A2S7C4Y5_9XANT</name>
<reference evidence="3 4" key="1">
    <citation type="submission" date="2016-08" db="EMBL/GenBank/DDBJ databases">
        <authorList>
            <person name="Seilhamer J.J."/>
        </authorList>
    </citation>
    <scope>NUCLEOTIDE SEQUENCE [LARGE SCALE GENOMIC DNA]</scope>
    <source>
        <strain evidence="3 4">CFBP7245</strain>
    </source>
</reference>
<dbReference type="GO" id="GO:0016747">
    <property type="term" value="F:acyltransferase activity, transferring groups other than amino-acyl groups"/>
    <property type="evidence" value="ECO:0007669"/>
    <property type="project" value="InterPro"/>
</dbReference>
<dbReference type="EMBL" id="MDEE01000010">
    <property type="protein sequence ID" value="PPU56608.1"/>
    <property type="molecule type" value="Genomic_DNA"/>
</dbReference>
<dbReference type="InterPro" id="IPR002656">
    <property type="entry name" value="Acyl_transf_3_dom"/>
</dbReference>
<keyword evidence="1" id="KW-0472">Membrane</keyword>
<dbReference type="GO" id="GO:0016020">
    <property type="term" value="C:membrane"/>
    <property type="evidence" value="ECO:0007669"/>
    <property type="project" value="TreeGrafter"/>
</dbReference>
<feature type="transmembrane region" description="Helical" evidence="1">
    <location>
        <begin position="52"/>
        <end position="74"/>
    </location>
</feature>
<dbReference type="RefSeq" id="WP_104615414.1">
    <property type="nucleotide sequence ID" value="NZ_JBHLXZ010000008.1"/>
</dbReference>
<feature type="domain" description="Acyltransferase 3" evidence="2">
    <location>
        <begin position="25"/>
        <end position="342"/>
    </location>
</feature>
<sequence>MNHSPGVQQIPLSGPIGRHQHRENNFDAVRLLAAAAVIFGHAHPLTNTPSPALFGNSVQAMAVKIFFVISGYLICKSWTLDPSPWRYLAKRAVRIFPALIIIVFISAFVVGPILTTLPLADYFSSPHPYFYLRNIFLYPVYNLPGLFEKNIYPIAINGSLWSLPVEFAMYVAIPFAITFAATIKRKASIWVITAALCIISLSMVRMHPPEKHPVLYGTDVISALDVAPYFFIGASIAYTGLERFMRPVIALFLVAIFALFQPSSALASEISLYIILPTCVLALCLSADAALKGAGSFGDFSYGLYLYGFLIQQIINQLSNNTLSALQNAAISLPISLILAVASWHLIEKPALAKKPKQKLDLTLSTST</sequence>
<evidence type="ECO:0000313" key="3">
    <source>
        <dbReference type="EMBL" id="PPU56608.1"/>
    </source>
</evidence>
<proteinExistence type="predicted"/>
<dbReference type="AlphaFoldDB" id="A0A2S7C4Y5"/>
<dbReference type="PANTHER" id="PTHR23028:SF53">
    <property type="entry name" value="ACYL_TRANSF_3 DOMAIN-CONTAINING PROTEIN"/>
    <property type="match status" value="1"/>
</dbReference>